<comment type="caution">
    <text evidence="1">The sequence shown here is derived from an EMBL/GenBank/DDBJ whole genome shotgun (WGS) entry which is preliminary data.</text>
</comment>
<dbReference type="EMBL" id="BOML01000090">
    <property type="protein sequence ID" value="GIE07804.1"/>
    <property type="molecule type" value="Genomic_DNA"/>
</dbReference>
<accession>A0ABQ3ZDA8</accession>
<dbReference type="Proteomes" id="UP000637628">
    <property type="component" value="Unassembled WGS sequence"/>
</dbReference>
<evidence type="ECO:0000313" key="1">
    <source>
        <dbReference type="EMBL" id="GIE07804.1"/>
    </source>
</evidence>
<name>A0ABQ3ZDA8_9ACTN</name>
<organism evidence="1 2">
    <name type="scientific">Paractinoplanes durhamensis</name>
    <dbReference type="NCBI Taxonomy" id="113563"/>
    <lineage>
        <taxon>Bacteria</taxon>
        <taxon>Bacillati</taxon>
        <taxon>Actinomycetota</taxon>
        <taxon>Actinomycetes</taxon>
        <taxon>Micromonosporales</taxon>
        <taxon>Micromonosporaceae</taxon>
        <taxon>Paractinoplanes</taxon>
    </lineage>
</organism>
<reference evidence="1 2" key="1">
    <citation type="submission" date="2021-01" db="EMBL/GenBank/DDBJ databases">
        <title>Whole genome shotgun sequence of Actinoplanes durhamensis NBRC 14914.</title>
        <authorList>
            <person name="Komaki H."/>
            <person name="Tamura T."/>
        </authorList>
    </citation>
    <scope>NUCLEOTIDE SEQUENCE [LARGE SCALE GENOMIC DNA]</scope>
    <source>
        <strain evidence="1 2">NBRC 14914</strain>
    </source>
</reference>
<gene>
    <name evidence="1" type="ORF">Adu01nite_91540</name>
</gene>
<evidence type="ECO:0008006" key="3">
    <source>
        <dbReference type="Google" id="ProtNLM"/>
    </source>
</evidence>
<evidence type="ECO:0000313" key="2">
    <source>
        <dbReference type="Proteomes" id="UP000637628"/>
    </source>
</evidence>
<sequence length="140" mass="16001">MLNLSACSVVLDNVESEDLPADRENYLVRIGMIDKGENVRFFTSGGVPFEEAGQLFTDVRVGSYWLPDHDHQEDKVQSILLKDVTAIEFTDRDAWTYADYVTVTPAKGTDMKVYLPGSDDFPERFYEALKKQWRNVNAQK</sequence>
<proteinExistence type="predicted"/>
<protein>
    <recommendedName>
        <fullName evidence="3">Lipoprotein</fullName>
    </recommendedName>
</protein>
<keyword evidence="2" id="KW-1185">Reference proteome</keyword>